<evidence type="ECO:0000256" key="5">
    <source>
        <dbReference type="ARBA" id="ARBA00022989"/>
    </source>
</evidence>
<proteinExistence type="inferred from homology"/>
<keyword evidence="9" id="KW-1185">Reference proteome</keyword>
<comment type="similarity">
    <text evidence="2">Belongs to the Rht family.</text>
</comment>
<comment type="subcellular location">
    <subcellularLocation>
        <location evidence="1">Cell membrane</location>
        <topology evidence="1">Multi-pass membrane protein</topology>
    </subcellularLocation>
</comment>
<keyword evidence="3" id="KW-1003">Cell membrane</keyword>
<dbReference type="PANTHER" id="PTHR30086:SF14">
    <property type="entry name" value="HOMOSERINE_HOMOSERINE LACTONE EFFLUX PROTEIN"/>
    <property type="match status" value="1"/>
</dbReference>
<feature type="transmembrane region" description="Helical" evidence="7">
    <location>
        <begin position="189"/>
        <end position="207"/>
    </location>
</feature>
<dbReference type="Proteomes" id="UP001562065">
    <property type="component" value="Unassembled WGS sequence"/>
</dbReference>
<dbReference type="Pfam" id="PF01810">
    <property type="entry name" value="LysE"/>
    <property type="match status" value="1"/>
</dbReference>
<evidence type="ECO:0000256" key="2">
    <source>
        <dbReference type="ARBA" id="ARBA00007928"/>
    </source>
</evidence>
<keyword evidence="6 7" id="KW-0472">Membrane</keyword>
<evidence type="ECO:0000256" key="6">
    <source>
        <dbReference type="ARBA" id="ARBA00023136"/>
    </source>
</evidence>
<feature type="transmembrane region" description="Helical" evidence="7">
    <location>
        <begin position="41"/>
        <end position="63"/>
    </location>
</feature>
<feature type="transmembrane region" description="Helical" evidence="7">
    <location>
        <begin position="116"/>
        <end position="137"/>
    </location>
</feature>
<keyword evidence="4 7" id="KW-0812">Transmembrane</keyword>
<accession>A0ABV4AHX7</accession>
<reference evidence="8 9" key="1">
    <citation type="submission" date="2024-07" db="EMBL/GenBank/DDBJ databases">
        <authorList>
            <person name="Ren Q."/>
        </authorList>
    </citation>
    <scope>NUCLEOTIDE SEQUENCE [LARGE SCALE GENOMIC DNA]</scope>
    <source>
        <strain evidence="8 9">REN37</strain>
    </source>
</reference>
<protein>
    <submittedName>
        <fullName evidence="8">LysE family transporter</fullName>
    </submittedName>
</protein>
<evidence type="ECO:0000256" key="7">
    <source>
        <dbReference type="SAM" id="Phobius"/>
    </source>
</evidence>
<evidence type="ECO:0000256" key="4">
    <source>
        <dbReference type="ARBA" id="ARBA00022692"/>
    </source>
</evidence>
<evidence type="ECO:0000313" key="9">
    <source>
        <dbReference type="Proteomes" id="UP001562065"/>
    </source>
</evidence>
<keyword evidence="5 7" id="KW-1133">Transmembrane helix</keyword>
<name>A0ABV4AHX7_9GAMM</name>
<dbReference type="PIRSF" id="PIRSF006324">
    <property type="entry name" value="LeuE"/>
    <property type="match status" value="1"/>
</dbReference>
<dbReference type="RefSeq" id="WP_369455671.1">
    <property type="nucleotide sequence ID" value="NZ_JBGCUO010000001.1"/>
</dbReference>
<gene>
    <name evidence="8" type="ORF">AB5I84_09790</name>
</gene>
<dbReference type="PANTHER" id="PTHR30086">
    <property type="entry name" value="ARGININE EXPORTER PROTEIN ARGO"/>
    <property type="match status" value="1"/>
</dbReference>
<feature type="transmembrane region" description="Helical" evidence="7">
    <location>
        <begin position="149"/>
        <end position="168"/>
    </location>
</feature>
<organism evidence="8 9">
    <name type="scientific">Isoalcanivorax beigongshangi</name>
    <dbReference type="NCBI Taxonomy" id="3238810"/>
    <lineage>
        <taxon>Bacteria</taxon>
        <taxon>Pseudomonadati</taxon>
        <taxon>Pseudomonadota</taxon>
        <taxon>Gammaproteobacteria</taxon>
        <taxon>Oceanospirillales</taxon>
        <taxon>Alcanivoracaceae</taxon>
        <taxon>Isoalcanivorax</taxon>
    </lineage>
</organism>
<evidence type="ECO:0000256" key="1">
    <source>
        <dbReference type="ARBA" id="ARBA00004651"/>
    </source>
</evidence>
<evidence type="ECO:0000313" key="8">
    <source>
        <dbReference type="EMBL" id="MEY1662436.1"/>
    </source>
</evidence>
<evidence type="ECO:0000256" key="3">
    <source>
        <dbReference type="ARBA" id="ARBA00022475"/>
    </source>
</evidence>
<dbReference type="EMBL" id="JBGCUO010000001">
    <property type="protein sequence ID" value="MEY1662436.1"/>
    <property type="molecule type" value="Genomic_DNA"/>
</dbReference>
<feature type="transmembrane region" description="Helical" evidence="7">
    <location>
        <begin position="6"/>
        <end position="29"/>
    </location>
</feature>
<dbReference type="InterPro" id="IPR001123">
    <property type="entry name" value="LeuE-type"/>
</dbReference>
<comment type="caution">
    <text evidence="8">The sequence shown here is derived from an EMBL/GenBank/DDBJ whole genome shotgun (WGS) entry which is preliminary data.</text>
</comment>
<sequence length="208" mass="22343">MSFELWLTWFAACWVISLTPGAGVVATLSSATRGYLPALQLILGLQLGAFLHVVVAAAGLGALLAASPWAFELLRWLGAGYLLWLAVQQWRAPAVPLDANAEPTLHGGRTRFLRGFLVNASNPKAVLFVMAVFPQFLRPDLPLLPQYTVLTITMSLVDVMGMSLYALVATRMSGLLRSRTGLRRLNRGFATLFAGAAGLMLAMGRATG</sequence>